<evidence type="ECO:0000256" key="3">
    <source>
        <dbReference type="ARBA" id="ARBA00022617"/>
    </source>
</evidence>
<keyword evidence="7 9" id="KW-0503">Monooxygenase</keyword>
<keyword evidence="12" id="KW-1185">Reference proteome</keyword>
<dbReference type="AlphaFoldDB" id="A0A1B7NQQ6"/>
<dbReference type="Proteomes" id="UP000091918">
    <property type="component" value="Unassembled WGS sequence"/>
</dbReference>
<dbReference type="InterPro" id="IPR017972">
    <property type="entry name" value="Cyt_P450_CS"/>
</dbReference>
<organism evidence="11 12">
    <name type="scientific">Emergomyces africanus</name>
    <dbReference type="NCBI Taxonomy" id="1955775"/>
    <lineage>
        <taxon>Eukaryota</taxon>
        <taxon>Fungi</taxon>
        <taxon>Dikarya</taxon>
        <taxon>Ascomycota</taxon>
        <taxon>Pezizomycotina</taxon>
        <taxon>Eurotiomycetes</taxon>
        <taxon>Eurotiomycetidae</taxon>
        <taxon>Onygenales</taxon>
        <taxon>Ajellomycetaceae</taxon>
        <taxon>Emergomyces</taxon>
    </lineage>
</organism>
<keyword evidence="10" id="KW-0812">Transmembrane</keyword>
<name>A0A1B7NQQ6_9EURO</name>
<dbReference type="Gene3D" id="1.10.630.10">
    <property type="entry name" value="Cytochrome P450"/>
    <property type="match status" value="1"/>
</dbReference>
<dbReference type="PRINTS" id="PR00385">
    <property type="entry name" value="P450"/>
</dbReference>
<dbReference type="InterPro" id="IPR002974">
    <property type="entry name" value="Cyt_P450_E_CYP52_ascomycetes"/>
</dbReference>
<dbReference type="CDD" id="cd11063">
    <property type="entry name" value="CYP52"/>
    <property type="match status" value="1"/>
</dbReference>
<keyword evidence="4 8" id="KW-0479">Metal-binding</keyword>
<keyword evidence="10" id="KW-0472">Membrane</keyword>
<keyword evidence="10" id="KW-1133">Transmembrane helix</keyword>
<dbReference type="GO" id="GO:0020037">
    <property type="term" value="F:heme binding"/>
    <property type="evidence" value="ECO:0007669"/>
    <property type="project" value="InterPro"/>
</dbReference>
<evidence type="ECO:0000256" key="10">
    <source>
        <dbReference type="SAM" id="Phobius"/>
    </source>
</evidence>
<dbReference type="PANTHER" id="PTHR24287">
    <property type="entry name" value="P450, PUTATIVE (EUROFUNG)-RELATED"/>
    <property type="match status" value="1"/>
</dbReference>
<dbReference type="GO" id="GO:0005506">
    <property type="term" value="F:iron ion binding"/>
    <property type="evidence" value="ECO:0007669"/>
    <property type="project" value="InterPro"/>
</dbReference>
<evidence type="ECO:0008006" key="13">
    <source>
        <dbReference type="Google" id="ProtNLM"/>
    </source>
</evidence>
<dbReference type="OrthoDB" id="1470350at2759"/>
<evidence type="ECO:0000256" key="5">
    <source>
        <dbReference type="ARBA" id="ARBA00023002"/>
    </source>
</evidence>
<dbReference type="InterPro" id="IPR047146">
    <property type="entry name" value="Cyt_P450_E_CYP52_fungi"/>
</dbReference>
<evidence type="ECO:0000256" key="4">
    <source>
        <dbReference type="ARBA" id="ARBA00022723"/>
    </source>
</evidence>
<feature type="transmembrane region" description="Helical" evidence="10">
    <location>
        <begin position="6"/>
        <end position="26"/>
    </location>
</feature>
<dbReference type="GO" id="GO:0016712">
    <property type="term" value="F:oxidoreductase activity, acting on paired donors, with incorporation or reduction of molecular oxygen, reduced flavin or flavoprotein as one donor, and incorporation of one atom of oxygen"/>
    <property type="evidence" value="ECO:0007669"/>
    <property type="project" value="InterPro"/>
</dbReference>
<evidence type="ECO:0000313" key="12">
    <source>
        <dbReference type="Proteomes" id="UP000091918"/>
    </source>
</evidence>
<dbReference type="InterPro" id="IPR036396">
    <property type="entry name" value="Cyt_P450_sf"/>
</dbReference>
<proteinExistence type="inferred from homology"/>
<keyword evidence="6 8" id="KW-0408">Iron</keyword>
<protein>
    <recommendedName>
        <fullName evidence="13">Cytochrome P450 alkane hydroxylase</fullName>
    </recommendedName>
</protein>
<dbReference type="SUPFAM" id="SSF48264">
    <property type="entry name" value="Cytochrome P450"/>
    <property type="match status" value="1"/>
</dbReference>
<evidence type="ECO:0000256" key="1">
    <source>
        <dbReference type="ARBA" id="ARBA00001971"/>
    </source>
</evidence>
<evidence type="ECO:0000256" key="6">
    <source>
        <dbReference type="ARBA" id="ARBA00023004"/>
    </source>
</evidence>
<evidence type="ECO:0000256" key="2">
    <source>
        <dbReference type="ARBA" id="ARBA00010617"/>
    </source>
</evidence>
<comment type="cofactor">
    <cofactor evidence="1 8">
        <name>heme</name>
        <dbReference type="ChEBI" id="CHEBI:30413"/>
    </cofactor>
</comment>
<reference evidence="11 12" key="1">
    <citation type="submission" date="2015-07" db="EMBL/GenBank/DDBJ databases">
        <title>Emmonsia species relationships and genome sequence.</title>
        <authorList>
            <person name="Cuomo C.A."/>
            <person name="Schwartz I.S."/>
            <person name="Kenyon C."/>
            <person name="de Hoog G.S."/>
            <person name="Govender N.P."/>
            <person name="Botha A."/>
            <person name="Moreno L."/>
            <person name="de Vries M."/>
            <person name="Munoz J.F."/>
            <person name="Stielow J.B."/>
        </authorList>
    </citation>
    <scope>NUCLEOTIDE SEQUENCE [LARGE SCALE GENOMIC DNA]</scope>
    <source>
        <strain evidence="11 12">CBS 136260</strain>
    </source>
</reference>
<dbReference type="PRINTS" id="PR00464">
    <property type="entry name" value="EP450II"/>
</dbReference>
<evidence type="ECO:0000313" key="11">
    <source>
        <dbReference type="EMBL" id="OAX79125.1"/>
    </source>
</evidence>
<evidence type="ECO:0000256" key="7">
    <source>
        <dbReference type="ARBA" id="ARBA00023033"/>
    </source>
</evidence>
<comment type="caution">
    <text evidence="11">The sequence shown here is derived from an EMBL/GenBank/DDBJ whole genome shotgun (WGS) entry which is preliminary data.</text>
</comment>
<gene>
    <name evidence="11" type="ORF">ACJ72_06557</name>
</gene>
<comment type="similarity">
    <text evidence="2 9">Belongs to the cytochrome P450 family.</text>
</comment>
<dbReference type="EMBL" id="LGUA01001147">
    <property type="protein sequence ID" value="OAX79125.1"/>
    <property type="molecule type" value="Genomic_DNA"/>
</dbReference>
<accession>A0A1B7NQQ6</accession>
<evidence type="ECO:0000256" key="8">
    <source>
        <dbReference type="PIRSR" id="PIRSR602402-1"/>
    </source>
</evidence>
<sequence length="505" mass="57763">MLSLIHLLVGGLGFFGLYQTYLYLTIGTARRKMAKENACKQPPAYPHKDPFLGLDLTLKLGAHKKNFTLLESGQNRFQTFGNTYSLNSIGIPLITTCEPENIKTVLSLKFQDYEINRLRKEGFHGVFGHGIFTTDGAPWEHSRTMLRPNFNRSQVADLTIFETHIQNLIKEVPKDGSTVDLQPLFFDLTLDTATEFLFGESANTLHKNSAPLVGSDFGEAFTYCTTAIGNSLRVGRLDRYYKTDRRFEKDQKLIHDFADRYVMKAIEQHRNEKQGRLPLHEKERRYVFLYELAKQTQDPIALRSETLNILLAGRDTTASLLSNVWNIISKRADVWNKLRLEVDGLDGRKPTFEEMKNMKYLKYVLNEALRLWPVVPNNARAAIRDTILPRGGGPDGKSPILVKKGTTLAYSVYSMHRREDLYGPDAAEFRPERWESIRPGWEYLPFNGGPRICLGQQFALTEASYTTVRLMQHFPRIESRDPNPWTEWITVTCASQYGAKVSLKP</sequence>
<dbReference type="PROSITE" id="PS00086">
    <property type="entry name" value="CYTOCHROME_P450"/>
    <property type="match status" value="1"/>
</dbReference>
<keyword evidence="3 8" id="KW-0349">Heme</keyword>
<dbReference type="InterPro" id="IPR001128">
    <property type="entry name" value="Cyt_P450"/>
</dbReference>
<keyword evidence="5 9" id="KW-0560">Oxidoreductase</keyword>
<dbReference type="Pfam" id="PF00067">
    <property type="entry name" value="p450"/>
    <property type="match status" value="1"/>
</dbReference>
<dbReference type="PANTHER" id="PTHR24287:SF17">
    <property type="entry name" value="P450, PUTATIVE (EUROFUNG)-RELATED"/>
    <property type="match status" value="1"/>
</dbReference>
<dbReference type="STRING" id="1658172.A0A1B7NQQ6"/>
<dbReference type="InterPro" id="IPR002402">
    <property type="entry name" value="Cyt_P450_E_grp-II"/>
</dbReference>
<feature type="binding site" description="axial binding residue" evidence="8">
    <location>
        <position position="453"/>
    </location>
    <ligand>
        <name>heme</name>
        <dbReference type="ChEBI" id="CHEBI:30413"/>
    </ligand>
    <ligandPart>
        <name>Fe</name>
        <dbReference type="ChEBI" id="CHEBI:18248"/>
    </ligandPart>
</feature>
<evidence type="ECO:0000256" key="9">
    <source>
        <dbReference type="RuleBase" id="RU000461"/>
    </source>
</evidence>
<dbReference type="PRINTS" id="PR01239">
    <property type="entry name" value="EP450IICYP52"/>
</dbReference>